<dbReference type="SUPFAM" id="SSF56349">
    <property type="entry name" value="DNA breaking-rejoining enzymes"/>
    <property type="match status" value="1"/>
</dbReference>
<evidence type="ECO:0000256" key="1">
    <source>
        <dbReference type="ARBA" id="ARBA00023172"/>
    </source>
</evidence>
<keyword evidence="5" id="KW-1185">Reference proteome</keyword>
<proteinExistence type="predicted"/>
<dbReference type="EMBL" id="BAAAPN010000081">
    <property type="protein sequence ID" value="GAA1771062.1"/>
    <property type="molecule type" value="Genomic_DNA"/>
</dbReference>
<dbReference type="PROSITE" id="PS51898">
    <property type="entry name" value="TYR_RECOMBINASE"/>
    <property type="match status" value="1"/>
</dbReference>
<dbReference type="InterPro" id="IPR013762">
    <property type="entry name" value="Integrase-like_cat_sf"/>
</dbReference>
<dbReference type="RefSeq" id="WP_344067858.1">
    <property type="nucleotide sequence ID" value="NZ_BAAAPN010000081.1"/>
</dbReference>
<evidence type="ECO:0000313" key="4">
    <source>
        <dbReference type="EMBL" id="GAA1771062.1"/>
    </source>
</evidence>
<dbReference type="Gene3D" id="1.10.443.10">
    <property type="entry name" value="Intergrase catalytic core"/>
    <property type="match status" value="1"/>
</dbReference>
<organism evidence="4 5">
    <name type="scientific">Nostocoides vanveenii</name>
    <dbReference type="NCBI Taxonomy" id="330835"/>
    <lineage>
        <taxon>Bacteria</taxon>
        <taxon>Bacillati</taxon>
        <taxon>Actinomycetota</taxon>
        <taxon>Actinomycetes</taxon>
        <taxon>Micrococcales</taxon>
        <taxon>Intrasporangiaceae</taxon>
        <taxon>Nostocoides</taxon>
    </lineage>
</organism>
<protein>
    <recommendedName>
        <fullName evidence="3">Tyr recombinase domain-containing protein</fullName>
    </recommendedName>
</protein>
<evidence type="ECO:0000313" key="5">
    <source>
        <dbReference type="Proteomes" id="UP001501475"/>
    </source>
</evidence>
<dbReference type="InterPro" id="IPR002104">
    <property type="entry name" value="Integrase_catalytic"/>
</dbReference>
<dbReference type="InterPro" id="IPR011010">
    <property type="entry name" value="DNA_brk_join_enz"/>
</dbReference>
<evidence type="ECO:0000256" key="2">
    <source>
        <dbReference type="SAM" id="MobiDB-lite"/>
    </source>
</evidence>
<evidence type="ECO:0000259" key="3">
    <source>
        <dbReference type="PROSITE" id="PS51898"/>
    </source>
</evidence>
<reference evidence="4 5" key="1">
    <citation type="journal article" date="2019" name="Int. J. Syst. Evol. Microbiol.">
        <title>The Global Catalogue of Microorganisms (GCM) 10K type strain sequencing project: providing services to taxonomists for standard genome sequencing and annotation.</title>
        <authorList>
            <consortium name="The Broad Institute Genomics Platform"/>
            <consortium name="The Broad Institute Genome Sequencing Center for Infectious Disease"/>
            <person name="Wu L."/>
            <person name="Ma J."/>
        </authorList>
    </citation>
    <scope>NUCLEOTIDE SEQUENCE [LARGE SCALE GENOMIC DNA]</scope>
    <source>
        <strain evidence="4 5">JCM 15591</strain>
    </source>
</reference>
<feature type="region of interest" description="Disordered" evidence="2">
    <location>
        <begin position="161"/>
        <end position="183"/>
    </location>
</feature>
<keyword evidence="1" id="KW-0233">DNA recombination</keyword>
<name>A0ABN2L1B4_9MICO</name>
<dbReference type="Proteomes" id="UP001501475">
    <property type="component" value="Unassembled WGS sequence"/>
</dbReference>
<sequence length="183" mass="20302">MVFHNCLALAVERELLTANPLGRVRWRPAKNTEAVDPATVVNPTQARALLDAVRQVPGGERYVAFFGLLYYAGARPSEAIVLHWDDIQWPERDGDWGWLRLRRSQAAISSAWTDTGHLGPRQLKHRPIGTIRPVPCAPELLELLQAHRNLSSSVDARVFSGPHGADLRNETYDASGKPPGSTR</sequence>
<accession>A0ABN2L1B4</accession>
<feature type="domain" description="Tyr recombinase" evidence="3">
    <location>
        <begin position="35"/>
        <end position="183"/>
    </location>
</feature>
<gene>
    <name evidence="4" type="ORF">GCM10009810_31190</name>
</gene>
<comment type="caution">
    <text evidence="4">The sequence shown here is derived from an EMBL/GenBank/DDBJ whole genome shotgun (WGS) entry which is preliminary data.</text>
</comment>